<accession>A0A0F9L8B6</accession>
<name>A0A0F9L8B6_9ZZZZ</name>
<reference evidence="1" key="1">
    <citation type="journal article" date="2015" name="Nature">
        <title>Complex archaea that bridge the gap between prokaryotes and eukaryotes.</title>
        <authorList>
            <person name="Spang A."/>
            <person name="Saw J.H."/>
            <person name="Jorgensen S.L."/>
            <person name="Zaremba-Niedzwiedzka K."/>
            <person name="Martijn J."/>
            <person name="Lind A.E."/>
            <person name="van Eijk R."/>
            <person name="Schleper C."/>
            <person name="Guy L."/>
            <person name="Ettema T.J."/>
        </authorList>
    </citation>
    <scope>NUCLEOTIDE SEQUENCE</scope>
</reference>
<organism evidence="1">
    <name type="scientific">marine sediment metagenome</name>
    <dbReference type="NCBI Taxonomy" id="412755"/>
    <lineage>
        <taxon>unclassified sequences</taxon>
        <taxon>metagenomes</taxon>
        <taxon>ecological metagenomes</taxon>
    </lineage>
</organism>
<proteinExistence type="predicted"/>
<comment type="caution">
    <text evidence="1">The sequence shown here is derived from an EMBL/GenBank/DDBJ whole genome shotgun (WGS) entry which is preliminary data.</text>
</comment>
<protein>
    <submittedName>
        <fullName evidence="1">Uncharacterized protein</fullName>
    </submittedName>
</protein>
<dbReference type="AlphaFoldDB" id="A0A0F9L8B6"/>
<evidence type="ECO:0000313" key="1">
    <source>
        <dbReference type="EMBL" id="KKM23780.1"/>
    </source>
</evidence>
<sequence length="170" mass="19862">MTKQCSKCKKVYPDTPENFFPGRGQCPLCRRVYQKRYFQKHSQRLTTYKKKYDERHREQTAARERSYMRRLRLEVLNHYSPNGPRCACCGEDHVEFLVIDHINGGGGQHRKRVGSGSHFYRWLKGHGFPKGFRVLCNNCNASLGLYGHCPHETDKHKAHRPLELSELASL</sequence>
<dbReference type="EMBL" id="LAZR01013054">
    <property type="protein sequence ID" value="KKM23780.1"/>
    <property type="molecule type" value="Genomic_DNA"/>
</dbReference>
<gene>
    <name evidence="1" type="ORF">LCGC14_1611720</name>
</gene>